<sequence>MGYVMGIDGGGTKTIAMIADMDGNVVAVAKAGATNPNVLSRQAIKQTFHNMLDDLKKQASSSFERVDTLFAGISGAGSERSQQNLKKILKEVAPHIPAIGVEPDTINALYSGTYGEPGIVQIAGTGSITYGINSQDVHERVGGWGYLFGDEGSGYDIGRRGVIAALKAYDGRGADTMLLNMMYQYFDVTNPRDLIETIYAKETPKNEISPLSKIVLEAYQQHDAVAKDLLIDVVDELSNSIKTLYKKLFADQEGVTVVLCGGIFSEKEILPSLIINKLQQCDTIKIVLPKMSPVGGALIGAYMMRNRVPSQTVIDHIVKSM</sequence>
<dbReference type="InterPro" id="IPR043129">
    <property type="entry name" value="ATPase_NBD"/>
</dbReference>
<name>A0ABW3LQJ9_9BACI</name>
<dbReference type="EMBL" id="JBHTKJ010000046">
    <property type="protein sequence ID" value="MFD1039739.1"/>
    <property type="molecule type" value="Genomic_DNA"/>
</dbReference>
<dbReference type="RefSeq" id="WP_390363397.1">
    <property type="nucleotide sequence ID" value="NZ_JBHTKJ010000046.1"/>
</dbReference>
<evidence type="ECO:0000313" key="3">
    <source>
        <dbReference type="Proteomes" id="UP001597040"/>
    </source>
</evidence>
<keyword evidence="2" id="KW-0418">Kinase</keyword>
<dbReference type="PANTHER" id="PTHR43190">
    <property type="entry name" value="N-ACETYL-D-GLUCOSAMINE KINASE"/>
    <property type="match status" value="1"/>
</dbReference>
<protein>
    <submittedName>
        <fullName evidence="2">N-acetylglucosamine kinase</fullName>
    </submittedName>
</protein>
<dbReference type="Gene3D" id="3.30.420.40">
    <property type="match status" value="2"/>
</dbReference>
<dbReference type="Pfam" id="PF01869">
    <property type="entry name" value="BcrAD_BadFG"/>
    <property type="match status" value="1"/>
</dbReference>
<feature type="domain" description="ATPase BadF/BadG/BcrA/BcrD type" evidence="1">
    <location>
        <begin position="6"/>
        <end position="299"/>
    </location>
</feature>
<dbReference type="CDD" id="cd24007">
    <property type="entry name" value="ASKHA_NBD_eukNAGK-like"/>
    <property type="match status" value="1"/>
</dbReference>
<dbReference type="PANTHER" id="PTHR43190:SF3">
    <property type="entry name" value="N-ACETYL-D-GLUCOSAMINE KINASE"/>
    <property type="match status" value="1"/>
</dbReference>
<proteinExistence type="predicted"/>
<dbReference type="InterPro" id="IPR052519">
    <property type="entry name" value="Euk-type_GlcNAc_Kinase"/>
</dbReference>
<comment type="caution">
    <text evidence="2">The sequence shown here is derived from an EMBL/GenBank/DDBJ whole genome shotgun (WGS) entry which is preliminary data.</text>
</comment>
<evidence type="ECO:0000313" key="2">
    <source>
        <dbReference type="EMBL" id="MFD1039739.1"/>
    </source>
</evidence>
<organism evidence="2 3">
    <name type="scientific">Virgibacillus byunsanensis</name>
    <dbReference type="NCBI Taxonomy" id="570945"/>
    <lineage>
        <taxon>Bacteria</taxon>
        <taxon>Bacillati</taxon>
        <taxon>Bacillota</taxon>
        <taxon>Bacilli</taxon>
        <taxon>Bacillales</taxon>
        <taxon>Bacillaceae</taxon>
        <taxon>Virgibacillus</taxon>
    </lineage>
</organism>
<keyword evidence="3" id="KW-1185">Reference proteome</keyword>
<evidence type="ECO:0000259" key="1">
    <source>
        <dbReference type="Pfam" id="PF01869"/>
    </source>
</evidence>
<dbReference type="SUPFAM" id="SSF53067">
    <property type="entry name" value="Actin-like ATPase domain"/>
    <property type="match status" value="2"/>
</dbReference>
<keyword evidence="2" id="KW-0808">Transferase</keyword>
<accession>A0ABW3LQJ9</accession>
<dbReference type="Proteomes" id="UP001597040">
    <property type="component" value="Unassembled WGS sequence"/>
</dbReference>
<dbReference type="InterPro" id="IPR002731">
    <property type="entry name" value="ATPase_BadF"/>
</dbReference>
<gene>
    <name evidence="2" type="ORF">ACFQ3N_15230</name>
</gene>
<reference evidence="3" key="1">
    <citation type="journal article" date="2019" name="Int. J. Syst. Evol. Microbiol.">
        <title>The Global Catalogue of Microorganisms (GCM) 10K type strain sequencing project: providing services to taxonomists for standard genome sequencing and annotation.</title>
        <authorList>
            <consortium name="The Broad Institute Genomics Platform"/>
            <consortium name="The Broad Institute Genome Sequencing Center for Infectious Disease"/>
            <person name="Wu L."/>
            <person name="Ma J."/>
        </authorList>
    </citation>
    <scope>NUCLEOTIDE SEQUENCE [LARGE SCALE GENOMIC DNA]</scope>
    <source>
        <strain evidence="3">CCUG 56754</strain>
    </source>
</reference>
<dbReference type="GO" id="GO:0016301">
    <property type="term" value="F:kinase activity"/>
    <property type="evidence" value="ECO:0007669"/>
    <property type="project" value="UniProtKB-KW"/>
</dbReference>